<dbReference type="eggNOG" id="ENOG502T25B">
    <property type="taxonomic scope" value="Eukaryota"/>
</dbReference>
<sequence length="194" mass="22420">MKTLLSLFCLVIYLAFAISANFVVDTDEHITDTLNAHKKLCSQIEVAKGRVGPNDALYKKWFGAYTAERATKVTEAYENMKTGLTDHTVTYEDAMASWPCVKCNAVAWTYRIYPPRPYTAVYFCGHYYNSNYPVYCDGDKYTKERILLHEWSHAMGYKTDKKYYSNWCQQLAKNDPDKAVANADSYSFHYCESY</sequence>
<dbReference type="SUPFAM" id="SSF55486">
    <property type="entry name" value="Metalloproteases ('zincins'), catalytic domain"/>
    <property type="match status" value="1"/>
</dbReference>
<dbReference type="GO" id="GO:0004222">
    <property type="term" value="F:metalloendopeptidase activity"/>
    <property type="evidence" value="ECO:0007669"/>
    <property type="project" value="InterPro"/>
</dbReference>
<organism evidence="3">
    <name type="scientific">Amphimedon queenslandica</name>
    <name type="common">Sponge</name>
    <dbReference type="NCBI Taxonomy" id="400682"/>
    <lineage>
        <taxon>Eukaryota</taxon>
        <taxon>Metazoa</taxon>
        <taxon>Porifera</taxon>
        <taxon>Demospongiae</taxon>
        <taxon>Heteroscleromorpha</taxon>
        <taxon>Haplosclerida</taxon>
        <taxon>Niphatidae</taxon>
        <taxon>Amphimedon</taxon>
    </lineage>
</organism>
<protein>
    <recommendedName>
        <fullName evidence="2">Lysine-specific metallo-endopeptidase domain-containing protein</fullName>
    </recommendedName>
</protein>
<evidence type="ECO:0000259" key="2">
    <source>
        <dbReference type="Pfam" id="PF14521"/>
    </source>
</evidence>
<feature type="signal peptide" evidence="1">
    <location>
        <begin position="1"/>
        <end position="19"/>
    </location>
</feature>
<dbReference type="Pfam" id="PF14521">
    <property type="entry name" value="Aspzincin_M35"/>
    <property type="match status" value="1"/>
</dbReference>
<dbReference type="InterPro" id="IPR024079">
    <property type="entry name" value="MetalloPept_cat_dom_sf"/>
</dbReference>
<name>A0A1X7U372_AMPQE</name>
<keyword evidence="1" id="KW-0732">Signal</keyword>
<reference evidence="3" key="1">
    <citation type="submission" date="2017-05" db="UniProtKB">
        <authorList>
            <consortium name="EnsemblMetazoa"/>
        </authorList>
    </citation>
    <scope>IDENTIFICATION</scope>
</reference>
<evidence type="ECO:0000313" key="3">
    <source>
        <dbReference type="EnsemblMetazoa" id="Aqu2.1.22215_001"/>
    </source>
</evidence>
<dbReference type="InterPro" id="IPR029463">
    <property type="entry name" value="Lys_MEP"/>
</dbReference>
<dbReference type="EnsemblMetazoa" id="Aqu2.1.22215_001">
    <property type="protein sequence ID" value="Aqu2.1.22215_001"/>
    <property type="gene ID" value="Aqu2.1.22215"/>
</dbReference>
<feature type="domain" description="Lysine-specific metallo-endopeptidase" evidence="2">
    <location>
        <begin position="52"/>
        <end position="190"/>
    </location>
</feature>
<dbReference type="Gene3D" id="3.40.390.10">
    <property type="entry name" value="Collagenase (Catalytic Domain)"/>
    <property type="match status" value="1"/>
</dbReference>
<feature type="chain" id="PRO_5010879675" description="Lysine-specific metallo-endopeptidase domain-containing protein" evidence="1">
    <location>
        <begin position="20"/>
        <end position="194"/>
    </location>
</feature>
<accession>A0A1X7U372</accession>
<evidence type="ECO:0000256" key="1">
    <source>
        <dbReference type="SAM" id="SignalP"/>
    </source>
</evidence>
<dbReference type="InParanoid" id="A0A1X7U372"/>
<dbReference type="AlphaFoldDB" id="A0A1X7U372"/>
<proteinExistence type="predicted"/>